<dbReference type="SMART" id="SM00028">
    <property type="entry name" value="TPR"/>
    <property type="match status" value="7"/>
</dbReference>
<feature type="region of interest" description="Disordered" evidence="2">
    <location>
        <begin position="63"/>
        <end position="108"/>
    </location>
</feature>
<dbReference type="PANTHER" id="PTHR44216">
    <property type="entry name" value="PROTEIN O-MANNOSYL-TRANSFERASE TMTC2"/>
    <property type="match status" value="1"/>
</dbReference>
<dbReference type="OrthoDB" id="115601at2157"/>
<feature type="repeat" description="TPR" evidence="1">
    <location>
        <begin position="149"/>
        <end position="182"/>
    </location>
</feature>
<evidence type="ECO:0000256" key="1">
    <source>
        <dbReference type="PROSITE-ProRule" id="PRU00339"/>
    </source>
</evidence>
<feature type="compositionally biased region" description="Basic and acidic residues" evidence="2">
    <location>
        <begin position="65"/>
        <end position="76"/>
    </location>
</feature>
<name>A0A2V2N3B7_9EURY</name>
<evidence type="ECO:0000313" key="4">
    <source>
        <dbReference type="Proteomes" id="UP000245657"/>
    </source>
</evidence>
<dbReference type="GO" id="GO:0000030">
    <property type="term" value="F:mannosyltransferase activity"/>
    <property type="evidence" value="ECO:0007669"/>
    <property type="project" value="TreeGrafter"/>
</dbReference>
<feature type="compositionally biased region" description="Polar residues" evidence="2">
    <location>
        <begin position="81"/>
        <end position="107"/>
    </location>
</feature>
<feature type="repeat" description="TPR" evidence="1">
    <location>
        <begin position="217"/>
        <end position="250"/>
    </location>
</feature>
<dbReference type="PANTHER" id="PTHR44216:SF3">
    <property type="entry name" value="PROTEIN O-MANNOSYL-TRANSFERASE TMTC2"/>
    <property type="match status" value="1"/>
</dbReference>
<sequence>MDIIKTLSISLLLLVLAFSLQVGAEKNVSISDRSDLQQNISGEETQADNQTDSKNEVISDISANDTKKQEHPDQAEVNRSPPLTNATAERNVSANKTGTEGNQTSPSAADIQKAFSGWYEKAENASATGNNKAAADAYAAALRLDKGSEKALAGYGAVLSKLGRDSEALDIYTRLQNISPNNTTILIPLGREQNAVGNYEAALATLLNATTAYPNNTEGWNQLAAAYAGLSRYEEALTTVRTSLQISTDQAGGWGQLGAILSGQGRFYEAVPALEKSLTLDPNDGSTWKNLGKTWTALGHLKEAAQSYEAATESRPTDTTLWLQLGAIYEKMNKTKEAAEAFRKGGVASVPDTPVNQSVQEPNKTLSNPKMNATKNMTGEEPSDSPVKNETGQIKE</sequence>
<feature type="repeat" description="TPR" evidence="1">
    <location>
        <begin position="285"/>
        <end position="318"/>
    </location>
</feature>
<protein>
    <submittedName>
        <fullName evidence="3">Uncharacterized protein</fullName>
    </submittedName>
</protein>
<accession>A0A2V2N3B7</accession>
<dbReference type="AlphaFoldDB" id="A0A2V2N3B7"/>
<dbReference type="GO" id="GO:0035269">
    <property type="term" value="P:protein O-linked glycosylation via mannose"/>
    <property type="evidence" value="ECO:0007669"/>
    <property type="project" value="TreeGrafter"/>
</dbReference>
<dbReference type="PROSITE" id="PS50005">
    <property type="entry name" value="TPR"/>
    <property type="match status" value="4"/>
</dbReference>
<dbReference type="InterPro" id="IPR019734">
    <property type="entry name" value="TPR_rpt"/>
</dbReference>
<dbReference type="EMBL" id="QGMY01000017">
    <property type="protein sequence ID" value="PWR69971.1"/>
    <property type="molecule type" value="Genomic_DNA"/>
</dbReference>
<feature type="region of interest" description="Disordered" evidence="2">
    <location>
        <begin position="345"/>
        <end position="396"/>
    </location>
</feature>
<feature type="repeat" description="TPR" evidence="1">
    <location>
        <begin position="251"/>
        <end position="284"/>
    </location>
</feature>
<evidence type="ECO:0000256" key="2">
    <source>
        <dbReference type="SAM" id="MobiDB-lite"/>
    </source>
</evidence>
<evidence type="ECO:0000313" key="3">
    <source>
        <dbReference type="EMBL" id="PWR69971.1"/>
    </source>
</evidence>
<dbReference type="Gene3D" id="1.25.40.10">
    <property type="entry name" value="Tetratricopeptide repeat domain"/>
    <property type="match status" value="1"/>
</dbReference>
<feature type="compositionally biased region" description="Polar residues" evidence="2">
    <location>
        <begin position="386"/>
        <end position="396"/>
    </location>
</feature>
<organism evidence="3 4">
    <name type="scientific">Methanospirillum lacunae</name>
    <dbReference type="NCBI Taxonomy" id="668570"/>
    <lineage>
        <taxon>Archaea</taxon>
        <taxon>Methanobacteriati</taxon>
        <taxon>Methanobacteriota</taxon>
        <taxon>Stenosarchaea group</taxon>
        <taxon>Methanomicrobia</taxon>
        <taxon>Methanomicrobiales</taxon>
        <taxon>Methanospirillaceae</taxon>
        <taxon>Methanospirillum</taxon>
    </lineage>
</organism>
<comment type="caution">
    <text evidence="3">The sequence shown here is derived from an EMBL/GenBank/DDBJ whole genome shotgun (WGS) entry which is preliminary data.</text>
</comment>
<dbReference type="InterPro" id="IPR011990">
    <property type="entry name" value="TPR-like_helical_dom_sf"/>
</dbReference>
<dbReference type="InterPro" id="IPR052384">
    <property type="entry name" value="TMTC_O-mannosyltransferase"/>
</dbReference>
<dbReference type="Pfam" id="PF13181">
    <property type="entry name" value="TPR_8"/>
    <property type="match status" value="1"/>
</dbReference>
<keyword evidence="4" id="KW-1185">Reference proteome</keyword>
<feature type="compositionally biased region" description="Polar residues" evidence="2">
    <location>
        <begin position="354"/>
        <end position="377"/>
    </location>
</feature>
<dbReference type="RefSeq" id="WP_109970035.1">
    <property type="nucleotide sequence ID" value="NZ_CP176093.1"/>
</dbReference>
<dbReference type="Proteomes" id="UP000245657">
    <property type="component" value="Unassembled WGS sequence"/>
</dbReference>
<reference evidence="3 4" key="1">
    <citation type="submission" date="2018-05" db="EMBL/GenBank/DDBJ databases">
        <title>Draft genome of Methanospirillum lacunae Ki8-1.</title>
        <authorList>
            <person name="Dueholm M.S."/>
            <person name="Nielsen P.H."/>
            <person name="Bakmann L.F."/>
            <person name="Otzen D.E."/>
        </authorList>
    </citation>
    <scope>NUCLEOTIDE SEQUENCE [LARGE SCALE GENOMIC DNA]</scope>
    <source>
        <strain evidence="3 4">Ki8-1</strain>
    </source>
</reference>
<dbReference type="Pfam" id="PF13432">
    <property type="entry name" value="TPR_16"/>
    <property type="match status" value="3"/>
</dbReference>
<gene>
    <name evidence="3" type="ORF">DK846_16200</name>
</gene>
<keyword evidence="1" id="KW-0802">TPR repeat</keyword>
<proteinExistence type="predicted"/>
<dbReference type="SUPFAM" id="SSF48452">
    <property type="entry name" value="TPR-like"/>
    <property type="match status" value="1"/>
</dbReference>
<dbReference type="GeneID" id="97547495"/>